<comment type="caution">
    <text evidence="1">The sequence shown here is derived from an EMBL/GenBank/DDBJ whole genome shotgun (WGS) entry which is preliminary data.</text>
</comment>
<proteinExistence type="predicted"/>
<sequence>MSYDLMVFEKSKAPEGEKDFLSWYREQTEQVEEHGYDNPSVSSPALQEFFYILKDIFPPMNGASAPDSERLEKERGLEERLCDYCVGRDIIYLSFSYSVAEQARDIVRRTAWFTNAGFFDLGAESRPCFFNEVREHYLEGEWFRRMEVSDFAQVREKLEKMTASNRSYLFLEDRIGNYIQIGGCRNAFTVEVRRYTGPVSHIHQKAGYRTGEEVSQGAAQTEGTVYIGGRSVKVRPAQVLTLDTAIVLFQDFYKGTGGEDLVDWADMEL</sequence>
<dbReference type="EMBL" id="JAINVB010000001">
    <property type="protein sequence ID" value="MCK0084524.1"/>
    <property type="molecule type" value="Genomic_DNA"/>
</dbReference>
<reference evidence="1" key="1">
    <citation type="journal article" date="2022" name="Cell Host Microbe">
        <title>Colonization of the live biotherapeutic product VE303 and modulation of the microbiota and metabolites in healthy volunteers.</title>
        <authorList>
            <person name="Dsouza M."/>
            <person name="Menon R."/>
            <person name="Crossette E."/>
            <person name="Bhattarai S.K."/>
            <person name="Schneider J."/>
            <person name="Kim Y.G."/>
            <person name="Reddy S."/>
            <person name="Caballero S."/>
            <person name="Felix C."/>
            <person name="Cornacchione L."/>
            <person name="Hendrickson J."/>
            <person name="Watson A.R."/>
            <person name="Minot S.S."/>
            <person name="Greenfield N."/>
            <person name="Schopf L."/>
            <person name="Szabady R."/>
            <person name="Patarroyo J."/>
            <person name="Smith W."/>
            <person name="Harrison P."/>
            <person name="Kuijper E.J."/>
            <person name="Kelly C.P."/>
            <person name="Olle B."/>
            <person name="Bobilev D."/>
            <person name="Silber J.L."/>
            <person name="Bucci V."/>
            <person name="Roberts B."/>
            <person name="Faith J."/>
            <person name="Norman J.M."/>
        </authorList>
    </citation>
    <scope>NUCLEOTIDE SEQUENCE</scope>
    <source>
        <strain evidence="1">VE303-04</strain>
    </source>
</reference>
<dbReference type="AlphaFoldDB" id="A0AAW5EZ42"/>
<organism evidence="1 2">
    <name type="scientific">Clostridium symbiosum</name>
    <name type="common">Bacteroides symbiosus</name>
    <dbReference type="NCBI Taxonomy" id="1512"/>
    <lineage>
        <taxon>Bacteria</taxon>
        <taxon>Bacillati</taxon>
        <taxon>Bacillota</taxon>
        <taxon>Clostridia</taxon>
        <taxon>Lachnospirales</taxon>
        <taxon>Lachnospiraceae</taxon>
        <taxon>Otoolea</taxon>
    </lineage>
</organism>
<accession>A0AAW5EZ42</accession>
<evidence type="ECO:0000313" key="1">
    <source>
        <dbReference type="EMBL" id="MCK0084524.1"/>
    </source>
</evidence>
<evidence type="ECO:0000313" key="2">
    <source>
        <dbReference type="Proteomes" id="UP001203136"/>
    </source>
</evidence>
<dbReference type="Proteomes" id="UP001203136">
    <property type="component" value="Unassembled WGS sequence"/>
</dbReference>
<protein>
    <submittedName>
        <fullName evidence="1">Uncharacterized protein</fullName>
    </submittedName>
</protein>
<name>A0AAW5EZ42_CLOSY</name>
<dbReference type="RefSeq" id="WP_024738982.1">
    <property type="nucleotide sequence ID" value="NZ_BAABZD010000003.1"/>
</dbReference>
<gene>
    <name evidence="1" type="ORF">K5I21_01260</name>
</gene>